<feature type="transmembrane region" description="Helical" evidence="2">
    <location>
        <begin position="7"/>
        <end position="25"/>
    </location>
</feature>
<evidence type="ECO:0000256" key="2">
    <source>
        <dbReference type="SAM" id="Phobius"/>
    </source>
</evidence>
<dbReference type="Pfam" id="PF20567">
    <property type="entry name" value="DUF6776"/>
    <property type="match status" value="1"/>
</dbReference>
<dbReference type="EMBL" id="PIPT01000006">
    <property type="protein sequence ID" value="RUO47207.1"/>
    <property type="molecule type" value="Genomic_DNA"/>
</dbReference>
<comment type="caution">
    <text evidence="3">The sequence shown here is derived from an EMBL/GenBank/DDBJ whole genome shotgun (WGS) entry which is preliminary data.</text>
</comment>
<dbReference type="Proteomes" id="UP000286678">
    <property type="component" value="Unassembled WGS sequence"/>
</dbReference>
<organism evidence="3 4">
    <name type="scientific">Pseudidiomarina aquimaris</name>
    <dbReference type="NCBI Taxonomy" id="641841"/>
    <lineage>
        <taxon>Bacteria</taxon>
        <taxon>Pseudomonadati</taxon>
        <taxon>Pseudomonadota</taxon>
        <taxon>Gammaproteobacteria</taxon>
        <taxon>Alteromonadales</taxon>
        <taxon>Idiomarinaceae</taxon>
        <taxon>Pseudidiomarina</taxon>
    </lineage>
</organism>
<keyword evidence="1" id="KW-0175">Coiled coil</keyword>
<feature type="coiled-coil region" evidence="1">
    <location>
        <begin position="64"/>
        <end position="98"/>
    </location>
</feature>
<keyword evidence="2" id="KW-1133">Transmembrane helix</keyword>
<dbReference type="RefSeq" id="WP_126833996.1">
    <property type="nucleotide sequence ID" value="NZ_PIPT01000006.1"/>
</dbReference>
<evidence type="ECO:0000313" key="4">
    <source>
        <dbReference type="Proteomes" id="UP000286678"/>
    </source>
</evidence>
<gene>
    <name evidence="3" type="ORF">CWE21_08385</name>
</gene>
<evidence type="ECO:0000313" key="3">
    <source>
        <dbReference type="EMBL" id="RUO47207.1"/>
    </source>
</evidence>
<dbReference type="AlphaFoldDB" id="A0A432XF68"/>
<evidence type="ECO:0000256" key="1">
    <source>
        <dbReference type="SAM" id="Coils"/>
    </source>
</evidence>
<name>A0A432XF68_9GAMM</name>
<keyword evidence="2" id="KW-0472">Membrane</keyword>
<accession>A0A432XF68</accession>
<keyword evidence="2" id="KW-0812">Transmembrane</keyword>
<keyword evidence="4" id="KW-1185">Reference proteome</keyword>
<protein>
    <submittedName>
        <fullName evidence="3">Uncharacterized protein</fullName>
    </submittedName>
</protein>
<dbReference type="OrthoDB" id="7056878at2"/>
<sequence>MNEKQKYIFFVLFGLAGVAIGYLLGAGQNWYLLQRVADLEERQATLYEQAETADYQKHMAEVELGIEQAASQQLQQELAAAQDEALALKRELSFYQKIMAPELTAEGVVVDDFELKRLSEEGHYQFRFAVLQTERQRGFVKGTIEATLEGRGEANQPMVFDLYELAGLSPDEQSFTMRYFKAQTGSFKLPTDFAAEQVRLRVVLDDGSPRELERLFLWSELTGDNT</sequence>
<reference evidence="4" key="1">
    <citation type="journal article" date="2018" name="Front. Microbiol.">
        <title>Genome-Based Analysis Reveals the Taxonomy and Diversity of the Family Idiomarinaceae.</title>
        <authorList>
            <person name="Liu Y."/>
            <person name="Lai Q."/>
            <person name="Shao Z."/>
        </authorList>
    </citation>
    <scope>NUCLEOTIDE SEQUENCE [LARGE SCALE GENOMIC DNA]</scope>
    <source>
        <strain evidence="4">SW15</strain>
    </source>
</reference>
<proteinExistence type="predicted"/>
<dbReference type="InterPro" id="IPR046703">
    <property type="entry name" value="DUF6776"/>
</dbReference>